<gene>
    <name evidence="2" type="ORF">scyTo_0016552</name>
</gene>
<sequence>MGSPNEGRWNSLPVIILSSTPTYQTKINEQPERTTVEQDTNKGSLEDWDSARNLITPTSAIPWQAEHTDPSFGDASSSGLHPTLASTVSNGNQNRYSSSDNDWNSIYPDTEGTQGTSFNPHFLHVPPLFVILHTDWNTAMAEWGLAWDLHVYGLG</sequence>
<dbReference type="AlphaFoldDB" id="A0A401PTA3"/>
<proteinExistence type="predicted"/>
<keyword evidence="3" id="KW-1185">Reference proteome</keyword>
<accession>A0A401PTA3</accession>
<evidence type="ECO:0000313" key="3">
    <source>
        <dbReference type="Proteomes" id="UP000288216"/>
    </source>
</evidence>
<feature type="compositionally biased region" description="Polar residues" evidence="1">
    <location>
        <begin position="74"/>
        <end position="100"/>
    </location>
</feature>
<feature type="non-terminal residue" evidence="2">
    <location>
        <position position="155"/>
    </location>
</feature>
<evidence type="ECO:0000313" key="2">
    <source>
        <dbReference type="EMBL" id="GCB76376.1"/>
    </source>
</evidence>
<protein>
    <submittedName>
        <fullName evidence="2">Uncharacterized protein</fullName>
    </submittedName>
</protein>
<dbReference type="STRING" id="75743.A0A401PTA3"/>
<feature type="compositionally biased region" description="Basic and acidic residues" evidence="1">
    <location>
        <begin position="29"/>
        <end position="40"/>
    </location>
</feature>
<dbReference type="EMBL" id="BFAA01010065">
    <property type="protein sequence ID" value="GCB76376.1"/>
    <property type="molecule type" value="Genomic_DNA"/>
</dbReference>
<feature type="region of interest" description="Disordered" evidence="1">
    <location>
        <begin position="28"/>
        <end position="100"/>
    </location>
</feature>
<dbReference type="Proteomes" id="UP000288216">
    <property type="component" value="Unassembled WGS sequence"/>
</dbReference>
<comment type="caution">
    <text evidence="2">The sequence shown here is derived from an EMBL/GenBank/DDBJ whole genome shotgun (WGS) entry which is preliminary data.</text>
</comment>
<dbReference type="OrthoDB" id="10066605at2759"/>
<evidence type="ECO:0000256" key="1">
    <source>
        <dbReference type="SAM" id="MobiDB-lite"/>
    </source>
</evidence>
<reference evidence="2 3" key="1">
    <citation type="journal article" date="2018" name="Nat. Ecol. Evol.">
        <title>Shark genomes provide insights into elasmobranch evolution and the origin of vertebrates.</title>
        <authorList>
            <person name="Hara Y"/>
            <person name="Yamaguchi K"/>
            <person name="Onimaru K"/>
            <person name="Kadota M"/>
            <person name="Koyanagi M"/>
            <person name="Keeley SD"/>
            <person name="Tatsumi K"/>
            <person name="Tanaka K"/>
            <person name="Motone F"/>
            <person name="Kageyama Y"/>
            <person name="Nozu R"/>
            <person name="Adachi N"/>
            <person name="Nishimura O"/>
            <person name="Nakagawa R"/>
            <person name="Tanegashima C"/>
            <person name="Kiyatake I"/>
            <person name="Matsumoto R"/>
            <person name="Murakumo K"/>
            <person name="Nishida K"/>
            <person name="Terakita A"/>
            <person name="Kuratani S"/>
            <person name="Sato K"/>
            <person name="Hyodo S Kuraku.S."/>
        </authorList>
    </citation>
    <scope>NUCLEOTIDE SEQUENCE [LARGE SCALE GENOMIC DNA]</scope>
</reference>
<organism evidence="2 3">
    <name type="scientific">Scyliorhinus torazame</name>
    <name type="common">Cloudy catshark</name>
    <name type="synonym">Catulus torazame</name>
    <dbReference type="NCBI Taxonomy" id="75743"/>
    <lineage>
        <taxon>Eukaryota</taxon>
        <taxon>Metazoa</taxon>
        <taxon>Chordata</taxon>
        <taxon>Craniata</taxon>
        <taxon>Vertebrata</taxon>
        <taxon>Chondrichthyes</taxon>
        <taxon>Elasmobranchii</taxon>
        <taxon>Galeomorphii</taxon>
        <taxon>Galeoidea</taxon>
        <taxon>Carcharhiniformes</taxon>
        <taxon>Scyliorhinidae</taxon>
        <taxon>Scyliorhinus</taxon>
    </lineage>
</organism>
<name>A0A401PTA3_SCYTO</name>